<evidence type="ECO:0000313" key="3">
    <source>
        <dbReference type="Proteomes" id="UP001172083"/>
    </source>
</evidence>
<protein>
    <recommendedName>
        <fullName evidence="4">Histidine kinase</fullName>
    </recommendedName>
</protein>
<keyword evidence="1" id="KW-0812">Transmembrane</keyword>
<evidence type="ECO:0000313" key="2">
    <source>
        <dbReference type="EMBL" id="MDN5211911.1"/>
    </source>
</evidence>
<evidence type="ECO:0008006" key="4">
    <source>
        <dbReference type="Google" id="ProtNLM"/>
    </source>
</evidence>
<gene>
    <name evidence="2" type="ORF">QQ020_07605</name>
</gene>
<dbReference type="Proteomes" id="UP001172083">
    <property type="component" value="Unassembled WGS sequence"/>
</dbReference>
<dbReference type="RefSeq" id="WP_346757238.1">
    <property type="nucleotide sequence ID" value="NZ_JAUJEB010000001.1"/>
</dbReference>
<name>A0ABT8L641_9BACT</name>
<sequence length="90" mass="9878">MKLKTIKLLLISIVIIVPILLIATFWQSMGLSNENTIFLALALIVAFGFNTIGVILGIKEREKDHKKATIGILANATLIVLFLILVISSF</sequence>
<proteinExistence type="predicted"/>
<feature type="transmembrane region" description="Helical" evidence="1">
    <location>
        <begin position="38"/>
        <end position="58"/>
    </location>
</feature>
<organism evidence="2 3">
    <name type="scientific">Agaribacillus aureus</name>
    <dbReference type="NCBI Taxonomy" id="3051825"/>
    <lineage>
        <taxon>Bacteria</taxon>
        <taxon>Pseudomonadati</taxon>
        <taxon>Bacteroidota</taxon>
        <taxon>Cytophagia</taxon>
        <taxon>Cytophagales</taxon>
        <taxon>Splendidivirgaceae</taxon>
        <taxon>Agaribacillus</taxon>
    </lineage>
</organism>
<feature type="transmembrane region" description="Helical" evidence="1">
    <location>
        <begin position="70"/>
        <end position="88"/>
    </location>
</feature>
<feature type="transmembrane region" description="Helical" evidence="1">
    <location>
        <begin position="7"/>
        <end position="26"/>
    </location>
</feature>
<keyword evidence="1" id="KW-1133">Transmembrane helix</keyword>
<accession>A0ABT8L641</accession>
<keyword evidence="1" id="KW-0472">Membrane</keyword>
<comment type="caution">
    <text evidence="2">The sequence shown here is derived from an EMBL/GenBank/DDBJ whole genome shotgun (WGS) entry which is preliminary data.</text>
</comment>
<reference evidence="2" key="1">
    <citation type="submission" date="2023-06" db="EMBL/GenBank/DDBJ databases">
        <title>Genomic of Agaribacillus aureum.</title>
        <authorList>
            <person name="Wang G."/>
        </authorList>
    </citation>
    <scope>NUCLEOTIDE SEQUENCE</scope>
    <source>
        <strain evidence="2">BMA12</strain>
    </source>
</reference>
<dbReference type="EMBL" id="JAUJEB010000001">
    <property type="protein sequence ID" value="MDN5211911.1"/>
    <property type="molecule type" value="Genomic_DNA"/>
</dbReference>
<evidence type="ECO:0000256" key="1">
    <source>
        <dbReference type="SAM" id="Phobius"/>
    </source>
</evidence>
<keyword evidence="3" id="KW-1185">Reference proteome</keyword>